<dbReference type="InterPro" id="IPR011059">
    <property type="entry name" value="Metal-dep_hydrolase_composite"/>
</dbReference>
<organism evidence="1 2">
    <name type="scientific">Phaeosphaeria nodorum (strain SN15 / ATCC MYA-4574 / FGSC 10173)</name>
    <name type="common">Glume blotch fungus</name>
    <name type="synonym">Parastagonospora nodorum</name>
    <dbReference type="NCBI Taxonomy" id="321614"/>
    <lineage>
        <taxon>Eukaryota</taxon>
        <taxon>Fungi</taxon>
        <taxon>Dikarya</taxon>
        <taxon>Ascomycota</taxon>
        <taxon>Pezizomycotina</taxon>
        <taxon>Dothideomycetes</taxon>
        <taxon>Pleosporomycetidae</taxon>
        <taxon>Pleosporales</taxon>
        <taxon>Pleosporineae</taxon>
        <taxon>Phaeosphaeriaceae</taxon>
        <taxon>Parastagonospora</taxon>
    </lineage>
</organism>
<dbReference type="VEuPathDB" id="FungiDB:JI435_305810"/>
<accession>Q0UIY5</accession>
<dbReference type="HOGENOM" id="CLU_1993434_0_0_1"/>
<sequence>MWLQTGGLALRRPDIGVLQVGAKADILVFNSDPPNMLGWSDPVAAVILHANPGDIEHVLVDGQFRKRGFKLVGGEGTKWEWSDVRKRFLEAAKRIQPLVNTPTKVPEKLWGMADLGDVEVASTVV</sequence>
<dbReference type="Gene3D" id="3.20.20.140">
    <property type="entry name" value="Metal-dependent hydrolases"/>
    <property type="match status" value="1"/>
</dbReference>
<dbReference type="Gene3D" id="2.30.40.10">
    <property type="entry name" value="Urease, subunit C, domain 1"/>
    <property type="match status" value="1"/>
</dbReference>
<dbReference type="EMBL" id="CH445336">
    <property type="protein sequence ID" value="EAT84555.1"/>
    <property type="molecule type" value="Genomic_DNA"/>
</dbReference>
<dbReference type="AlphaFoldDB" id="Q0UIY5"/>
<dbReference type="SUPFAM" id="SSF51338">
    <property type="entry name" value="Composite domain of metallo-dependent hydrolases"/>
    <property type="match status" value="1"/>
</dbReference>
<proteinExistence type="predicted"/>
<dbReference type="STRING" id="321614.Q0UIY5"/>
<gene>
    <name evidence="1" type="ORF">SNOG_08279</name>
</gene>
<dbReference type="eggNOG" id="KOG3968">
    <property type="taxonomic scope" value="Eukaryota"/>
</dbReference>
<reference evidence="2" key="1">
    <citation type="journal article" date="2007" name="Plant Cell">
        <title>Dothideomycete-plant interactions illuminated by genome sequencing and EST analysis of the wheat pathogen Stagonospora nodorum.</title>
        <authorList>
            <person name="Hane J.K."/>
            <person name="Lowe R.G."/>
            <person name="Solomon P.S."/>
            <person name="Tan K.C."/>
            <person name="Schoch C.L."/>
            <person name="Spatafora J.W."/>
            <person name="Crous P.W."/>
            <person name="Kodira C."/>
            <person name="Birren B.W."/>
            <person name="Galagan J.E."/>
            <person name="Torriani S.F."/>
            <person name="McDonald B.A."/>
            <person name="Oliver R.P."/>
        </authorList>
    </citation>
    <scope>NUCLEOTIDE SEQUENCE [LARGE SCALE GENOMIC DNA]</scope>
    <source>
        <strain evidence="2">SN15 / ATCC MYA-4574 / FGSC 10173</strain>
    </source>
</reference>
<dbReference type="GeneID" id="5975494"/>
<dbReference type="GO" id="GO:0016810">
    <property type="term" value="F:hydrolase activity, acting on carbon-nitrogen (but not peptide) bonds"/>
    <property type="evidence" value="ECO:0007669"/>
    <property type="project" value="InterPro"/>
</dbReference>
<dbReference type="Proteomes" id="UP000001055">
    <property type="component" value="Unassembled WGS sequence"/>
</dbReference>
<dbReference type="InParanoid" id="Q0UIY5"/>
<dbReference type="KEGG" id="pno:SNOG_08279"/>
<evidence type="ECO:0000313" key="1">
    <source>
        <dbReference type="EMBL" id="EAT84555.1"/>
    </source>
</evidence>
<evidence type="ECO:0000313" key="2">
    <source>
        <dbReference type="Proteomes" id="UP000001055"/>
    </source>
</evidence>
<protein>
    <recommendedName>
        <fullName evidence="3">Amidohydrolase-related domain-containing protein</fullName>
    </recommendedName>
</protein>
<dbReference type="RefSeq" id="XP_001798596.1">
    <property type="nucleotide sequence ID" value="XM_001798544.1"/>
</dbReference>
<evidence type="ECO:0008006" key="3">
    <source>
        <dbReference type="Google" id="ProtNLM"/>
    </source>
</evidence>
<name>Q0UIY5_PHANO</name>